<evidence type="ECO:0000256" key="7">
    <source>
        <dbReference type="ARBA" id="ARBA00043224"/>
    </source>
</evidence>
<sequence>MVISDDVRKIADYRNEVLRSNSPDIAGFARSMPCIKNDPKSGHLRVQAPVLVIVDVQNDFIRGTLRVDQCPAKEDPVNIIGAINDLIKKPFKKIFVSQDWHPSGHISFYENREKWKLSPKSPIKNAEQAKIGDTLIFLTSKGDERTQKLWPAHCIADTPGAALYKDLNISMSSAGKAFELIRKGTIVDVESYSAFGNGELEDSGLENHLKMCGADVVFVCGIAFDVCVAETALNAASRGYRVVLIQDATAGISKDTMQNKFAEMVSSFIHVTTMGQVPKLMSGELLPLAHIARENYRQAFPRKPCKLPPELE</sequence>
<proteinExistence type="inferred from homology"/>
<evidence type="ECO:0000256" key="6">
    <source>
        <dbReference type="ARBA" id="ARBA00039017"/>
    </source>
</evidence>
<dbReference type="SUPFAM" id="SSF52499">
    <property type="entry name" value="Isochorismatase-like hydrolases"/>
    <property type="match status" value="1"/>
</dbReference>
<evidence type="ECO:0000256" key="4">
    <source>
        <dbReference type="ARBA" id="ARBA00022801"/>
    </source>
</evidence>
<evidence type="ECO:0000256" key="1">
    <source>
        <dbReference type="ARBA" id="ARBA00006336"/>
    </source>
</evidence>
<keyword evidence="3" id="KW-0479">Metal-binding</keyword>
<evidence type="ECO:0000256" key="5">
    <source>
        <dbReference type="ARBA" id="ARBA00037900"/>
    </source>
</evidence>
<dbReference type="AlphaFoldDB" id="A0AAV2TD56"/>
<accession>A0AAV2TD56</accession>
<dbReference type="Proteomes" id="UP001497525">
    <property type="component" value="Unassembled WGS sequence"/>
</dbReference>
<protein>
    <recommendedName>
        <fullName evidence="6">nicotinamidase</fullName>
        <ecNumber evidence="6">3.5.1.19</ecNumber>
    </recommendedName>
    <alternativeName>
        <fullName evidence="7">Nicotinamide deamidase</fullName>
    </alternativeName>
</protein>
<dbReference type="GO" id="GO:0008936">
    <property type="term" value="F:nicotinamidase activity"/>
    <property type="evidence" value="ECO:0007669"/>
    <property type="project" value="UniProtKB-EC"/>
</dbReference>
<dbReference type="GO" id="GO:0046872">
    <property type="term" value="F:metal ion binding"/>
    <property type="evidence" value="ECO:0007669"/>
    <property type="project" value="UniProtKB-KW"/>
</dbReference>
<feature type="domain" description="Isochorismatase-like" evidence="8">
    <location>
        <begin position="50"/>
        <end position="274"/>
    </location>
</feature>
<dbReference type="InterPro" id="IPR036380">
    <property type="entry name" value="Isochorismatase-like_sf"/>
</dbReference>
<evidence type="ECO:0000259" key="8">
    <source>
        <dbReference type="Pfam" id="PF00857"/>
    </source>
</evidence>
<organism evidence="9 10">
    <name type="scientific">Calicophoron daubneyi</name>
    <name type="common">Rumen fluke</name>
    <name type="synonym">Paramphistomum daubneyi</name>
    <dbReference type="NCBI Taxonomy" id="300641"/>
    <lineage>
        <taxon>Eukaryota</taxon>
        <taxon>Metazoa</taxon>
        <taxon>Spiralia</taxon>
        <taxon>Lophotrochozoa</taxon>
        <taxon>Platyhelminthes</taxon>
        <taxon>Trematoda</taxon>
        <taxon>Digenea</taxon>
        <taxon>Plagiorchiida</taxon>
        <taxon>Pronocephalata</taxon>
        <taxon>Paramphistomoidea</taxon>
        <taxon>Paramphistomidae</taxon>
        <taxon>Calicophoron</taxon>
    </lineage>
</organism>
<name>A0AAV2TD56_CALDB</name>
<dbReference type="InterPro" id="IPR052347">
    <property type="entry name" value="Isochorismatase_Nicotinamidase"/>
</dbReference>
<gene>
    <name evidence="9" type="ORF">CDAUBV1_LOCUS9135</name>
</gene>
<dbReference type="Gene3D" id="3.40.50.850">
    <property type="entry name" value="Isochorismatase-like"/>
    <property type="match status" value="1"/>
</dbReference>
<comment type="similarity">
    <text evidence="1">Belongs to the isochorismatase family.</text>
</comment>
<dbReference type="Pfam" id="PF00857">
    <property type="entry name" value="Isochorismatase"/>
    <property type="match status" value="1"/>
</dbReference>
<dbReference type="PANTHER" id="PTHR11080">
    <property type="entry name" value="PYRAZINAMIDASE/NICOTINAMIDASE"/>
    <property type="match status" value="1"/>
</dbReference>
<comment type="pathway">
    <text evidence="5">Cofactor biosynthesis; nicotinate biosynthesis; nicotinate from nicotinamide: step 1/1.</text>
</comment>
<dbReference type="EC" id="3.5.1.19" evidence="6"/>
<keyword evidence="4" id="KW-0378">Hydrolase</keyword>
<comment type="caution">
    <text evidence="9">The sequence shown here is derived from an EMBL/GenBank/DDBJ whole genome shotgun (WGS) entry which is preliminary data.</text>
</comment>
<evidence type="ECO:0000313" key="9">
    <source>
        <dbReference type="EMBL" id="CAL5135069.1"/>
    </source>
</evidence>
<keyword evidence="2" id="KW-0662">Pyridine nucleotide biosynthesis</keyword>
<dbReference type="InterPro" id="IPR000868">
    <property type="entry name" value="Isochorismatase-like_dom"/>
</dbReference>
<dbReference type="GO" id="GO:0019363">
    <property type="term" value="P:pyridine nucleotide biosynthetic process"/>
    <property type="evidence" value="ECO:0007669"/>
    <property type="project" value="UniProtKB-KW"/>
</dbReference>
<dbReference type="PANTHER" id="PTHR11080:SF2">
    <property type="entry name" value="LD05707P"/>
    <property type="match status" value="1"/>
</dbReference>
<reference evidence="9" key="1">
    <citation type="submission" date="2024-06" db="EMBL/GenBank/DDBJ databases">
        <authorList>
            <person name="Liu X."/>
            <person name="Lenzi L."/>
            <person name="Haldenby T S."/>
            <person name="Uol C."/>
        </authorList>
    </citation>
    <scope>NUCLEOTIDE SEQUENCE</scope>
</reference>
<evidence type="ECO:0000256" key="2">
    <source>
        <dbReference type="ARBA" id="ARBA00022642"/>
    </source>
</evidence>
<evidence type="ECO:0000256" key="3">
    <source>
        <dbReference type="ARBA" id="ARBA00022723"/>
    </source>
</evidence>
<evidence type="ECO:0000313" key="10">
    <source>
        <dbReference type="Proteomes" id="UP001497525"/>
    </source>
</evidence>
<dbReference type="EMBL" id="CAXLJL010000245">
    <property type="protein sequence ID" value="CAL5135069.1"/>
    <property type="molecule type" value="Genomic_DNA"/>
</dbReference>